<dbReference type="Gene3D" id="1.20.1560.10">
    <property type="entry name" value="ABC transporter type 1, transmembrane domain"/>
    <property type="match status" value="2"/>
</dbReference>
<evidence type="ECO:0000259" key="10">
    <source>
        <dbReference type="PROSITE" id="PS50929"/>
    </source>
</evidence>
<evidence type="ECO:0008006" key="13">
    <source>
        <dbReference type="Google" id="ProtNLM"/>
    </source>
</evidence>
<dbReference type="FunCoup" id="A0A165UK94">
    <property type="interactions" value="36"/>
</dbReference>
<dbReference type="GO" id="GO:0005524">
    <property type="term" value="F:ATP binding"/>
    <property type="evidence" value="ECO:0007669"/>
    <property type="project" value="UniProtKB-KW"/>
</dbReference>
<dbReference type="InterPro" id="IPR011527">
    <property type="entry name" value="ABC1_TM_dom"/>
</dbReference>
<protein>
    <recommendedName>
        <fullName evidence="13">P-loop containing nucleoside triphosphate hydrolase protein</fullName>
    </recommendedName>
</protein>
<dbReference type="CDD" id="cd18604">
    <property type="entry name" value="ABC_6TM_VMR1_D2_like"/>
    <property type="match status" value="1"/>
</dbReference>
<dbReference type="InterPro" id="IPR050173">
    <property type="entry name" value="ABC_transporter_C-like"/>
</dbReference>
<feature type="transmembrane region" description="Helical" evidence="8">
    <location>
        <begin position="41"/>
        <end position="64"/>
    </location>
</feature>
<dbReference type="GO" id="GO:0016020">
    <property type="term" value="C:membrane"/>
    <property type="evidence" value="ECO:0007669"/>
    <property type="project" value="UniProtKB-SubCell"/>
</dbReference>
<dbReference type="PROSITE" id="PS50929">
    <property type="entry name" value="ABC_TM1F"/>
    <property type="match status" value="2"/>
</dbReference>
<feature type="transmembrane region" description="Helical" evidence="8">
    <location>
        <begin position="431"/>
        <end position="450"/>
    </location>
</feature>
<evidence type="ECO:0000259" key="9">
    <source>
        <dbReference type="PROSITE" id="PS50893"/>
    </source>
</evidence>
<dbReference type="GO" id="GO:0016887">
    <property type="term" value="F:ATP hydrolysis activity"/>
    <property type="evidence" value="ECO:0007669"/>
    <property type="project" value="InterPro"/>
</dbReference>
<evidence type="ECO:0000256" key="2">
    <source>
        <dbReference type="ARBA" id="ARBA00022448"/>
    </source>
</evidence>
<evidence type="ECO:0000256" key="6">
    <source>
        <dbReference type="ARBA" id="ARBA00022989"/>
    </source>
</evidence>
<dbReference type="InterPro" id="IPR003593">
    <property type="entry name" value="AAA+_ATPase"/>
</dbReference>
<dbReference type="STRING" id="1314782.A0A165UK94"/>
<feature type="transmembrane region" description="Helical" evidence="8">
    <location>
        <begin position="1068"/>
        <end position="1091"/>
    </location>
</feature>
<dbReference type="PANTHER" id="PTHR24223">
    <property type="entry name" value="ATP-BINDING CASSETTE SUB-FAMILY C"/>
    <property type="match status" value="1"/>
</dbReference>
<dbReference type="SUPFAM" id="SSF90123">
    <property type="entry name" value="ABC transporter transmembrane region"/>
    <property type="match status" value="2"/>
</dbReference>
<organism evidence="11 12">
    <name type="scientific">Neolentinus lepideus HHB14362 ss-1</name>
    <dbReference type="NCBI Taxonomy" id="1314782"/>
    <lineage>
        <taxon>Eukaryota</taxon>
        <taxon>Fungi</taxon>
        <taxon>Dikarya</taxon>
        <taxon>Basidiomycota</taxon>
        <taxon>Agaricomycotina</taxon>
        <taxon>Agaricomycetes</taxon>
        <taxon>Gloeophyllales</taxon>
        <taxon>Gloeophyllaceae</taxon>
        <taxon>Neolentinus</taxon>
    </lineage>
</organism>
<dbReference type="InParanoid" id="A0A165UK94"/>
<feature type="domain" description="ABC transmembrane type-1" evidence="10">
    <location>
        <begin position="277"/>
        <end position="573"/>
    </location>
</feature>
<dbReference type="EMBL" id="KV425558">
    <property type="protein sequence ID" value="KZT28297.1"/>
    <property type="molecule type" value="Genomic_DNA"/>
</dbReference>
<feature type="transmembrane region" description="Helical" evidence="8">
    <location>
        <begin position="511"/>
        <end position="534"/>
    </location>
</feature>
<gene>
    <name evidence="11" type="ORF">NEOLEDRAFT_1145911</name>
</gene>
<dbReference type="Pfam" id="PF00005">
    <property type="entry name" value="ABC_tran"/>
    <property type="match status" value="2"/>
</dbReference>
<dbReference type="Gene3D" id="3.40.50.300">
    <property type="entry name" value="P-loop containing nucleotide triphosphate hydrolases"/>
    <property type="match status" value="2"/>
</dbReference>
<sequence length="1358" mass="151087">MIHTFIRTFDTRVNRSTEGHGTLDVIIASKRMSETLWEDSLAYPVYAALCSSVALLGLAVATYFTGNGSDLSLEHPESSDSEWLQFAHCLTYGYTTMLALLSVSLTNSWSQVAMRHFVLVMLSSFVVYAWRDLYPLATYNRTPVNGAEGWILWATIALLGLAAVVIPVVTPRQYVPFDPEDSKEPTPEQTASILSFYIFSFMDPVVSAAGKVNHLPYTRLPPLADSDDSNNLVKESFPYLDPVSPTKSRHIFWGLIRVFWKATLLPNLHWEHILECVMLIVKCLTLYISPYSIGQLLKHIEGGGANATVIPWFWIAALFCGPAIGSIAVQSFTYLTNVIAVRTEAIITALVSEHSLRIRIKAKSGFDTGSADGSGSPDTQENSQILGKINNLVTSDLNNITDGRNFLLLGLYSPLQVVLSIWFLYSILERSAFVGMAIMILLFPLPGYIAKKLYGIQVEAMKMADVRVGAVTEILSVLRMIKLFGWERKMGERLAAKREEELKWIFRCQMLWLLNVTINYLIPLFYMMATYITYTVIMHRSLSASIVFPSMTVFEMLRLQLFTVFHWAPVYIQVRQTELIDLFSCSGDESTVTPVQAPDSDVIGFHDAKFTWTRSSSGDSASPAQRRFQLAIDDLYFEEGQINLIFGPTGSGKTFMLMALPGEMHFIPASPGGWFNLPRGDGVAYVPQESWVLNDTIKNNILFGAPYDTERYIQVVHQCCLQRDLELFDAGDDTEVGEKGVTLSGGQKVLAALDVHTSKWIVDKCFKGALIRGRTVLLVTQNLPLAASVAKFAVSMNTDGHILAQGLASKVVGRGATELKTTGSIRSQYEPSESNNSAKEVSGKLIADEELAEGRVGWSSLQVWFLGYWAQQYDTQPAEAVSVPWYLTVYCVLLGLSAVASYISHRAYFLGSIRASRVMHQQLMQSIIGTTLRWLDQTPTSRIMTRCTQDIRTLDGPLAMLTLDFGDSVASMLMKFVAISVLTPAFILPGVLAVIFGSRLSQMFLRAQLAIKREMSAARAPVLGHFTAAIEDIVSIRAYRTQIMYRRHLFARINRYTRVTRSLHNLNLWIGLRMDFLGALLTSTLAAYLVYWKQVPTASNAGFSLNMAVAFSGLILWAVIQFNEFQVQGLYSGNSLERIQQYLRIEQEPEVTNSRVPPAYWPSSGDLRVEHLHARYSPDGPDVLHDISFHAKPGQRVGIVGRTGSGKSSLMLSLLRCIITSGDVYYDGIRTDLLNLDNLRSNMTIIPQDPELLSGSLRQNLDPFSEHDDTTLYDALRDAGLSNIQTKNSNNNITLDTEIASGGKNLSIGQRQILALARALIRRSKLLFLDEATSAIGRKWATCSLITAEKKRIPHSSG</sequence>
<dbReference type="GO" id="GO:0140359">
    <property type="term" value="F:ABC-type transporter activity"/>
    <property type="evidence" value="ECO:0007669"/>
    <property type="project" value="InterPro"/>
</dbReference>
<feature type="transmembrane region" description="Helical" evidence="8">
    <location>
        <begin position="273"/>
        <end position="293"/>
    </location>
</feature>
<feature type="transmembrane region" description="Helical" evidence="8">
    <location>
        <begin position="406"/>
        <end position="425"/>
    </location>
</feature>
<feature type="domain" description="ABC transporter" evidence="9">
    <location>
        <begin position="603"/>
        <end position="841"/>
    </location>
</feature>
<dbReference type="SMART" id="SM00382">
    <property type="entry name" value="AAA"/>
    <property type="match status" value="2"/>
</dbReference>
<dbReference type="Pfam" id="PF00664">
    <property type="entry name" value="ABC_membrane"/>
    <property type="match status" value="2"/>
</dbReference>
<feature type="transmembrane region" description="Helical" evidence="8">
    <location>
        <begin position="150"/>
        <end position="169"/>
    </location>
</feature>
<dbReference type="PROSITE" id="PS50893">
    <property type="entry name" value="ABC_TRANSPORTER_2"/>
    <property type="match status" value="1"/>
</dbReference>
<proteinExistence type="predicted"/>
<keyword evidence="4" id="KW-0547">Nucleotide-binding</keyword>
<keyword evidence="7 8" id="KW-0472">Membrane</keyword>
<feature type="transmembrane region" description="Helical" evidence="8">
    <location>
        <begin position="84"/>
        <end position="105"/>
    </location>
</feature>
<feature type="transmembrane region" description="Helical" evidence="8">
    <location>
        <begin position="313"/>
        <end position="335"/>
    </location>
</feature>
<dbReference type="Proteomes" id="UP000076761">
    <property type="component" value="Unassembled WGS sequence"/>
</dbReference>
<accession>A0A165UK94</accession>
<feature type="domain" description="ABC transmembrane type-1" evidence="10">
    <location>
        <begin position="861"/>
        <end position="1126"/>
    </location>
</feature>
<keyword evidence="5" id="KW-0067">ATP-binding</keyword>
<dbReference type="SUPFAM" id="SSF52540">
    <property type="entry name" value="P-loop containing nucleoside triphosphate hydrolases"/>
    <property type="match status" value="2"/>
</dbReference>
<dbReference type="InterPro" id="IPR027417">
    <property type="entry name" value="P-loop_NTPase"/>
</dbReference>
<keyword evidence="12" id="KW-1185">Reference proteome</keyword>
<evidence type="ECO:0000256" key="3">
    <source>
        <dbReference type="ARBA" id="ARBA00022692"/>
    </source>
</evidence>
<dbReference type="CDD" id="cd18596">
    <property type="entry name" value="ABC_6TM_VMR1_D1_like"/>
    <property type="match status" value="1"/>
</dbReference>
<reference evidence="11 12" key="1">
    <citation type="journal article" date="2016" name="Mol. Biol. Evol.">
        <title>Comparative Genomics of Early-Diverging Mushroom-Forming Fungi Provides Insights into the Origins of Lignocellulose Decay Capabilities.</title>
        <authorList>
            <person name="Nagy L.G."/>
            <person name="Riley R."/>
            <person name="Tritt A."/>
            <person name="Adam C."/>
            <person name="Daum C."/>
            <person name="Floudas D."/>
            <person name="Sun H."/>
            <person name="Yadav J.S."/>
            <person name="Pangilinan J."/>
            <person name="Larsson K.H."/>
            <person name="Matsuura K."/>
            <person name="Barry K."/>
            <person name="Labutti K."/>
            <person name="Kuo R."/>
            <person name="Ohm R.A."/>
            <person name="Bhattacharya S.S."/>
            <person name="Shirouzu T."/>
            <person name="Yoshinaga Y."/>
            <person name="Martin F.M."/>
            <person name="Grigoriev I.V."/>
            <person name="Hibbett D.S."/>
        </authorList>
    </citation>
    <scope>NUCLEOTIDE SEQUENCE [LARGE SCALE GENOMIC DNA]</scope>
    <source>
        <strain evidence="11 12">HHB14362 ss-1</strain>
    </source>
</reference>
<keyword evidence="3 8" id="KW-0812">Transmembrane</keyword>
<evidence type="ECO:0000256" key="1">
    <source>
        <dbReference type="ARBA" id="ARBA00004370"/>
    </source>
</evidence>
<comment type="subcellular location">
    <subcellularLocation>
        <location evidence="1">Membrane</location>
    </subcellularLocation>
</comment>
<evidence type="ECO:0000313" key="11">
    <source>
        <dbReference type="EMBL" id="KZT28297.1"/>
    </source>
</evidence>
<dbReference type="InterPro" id="IPR036640">
    <property type="entry name" value="ABC1_TM_sf"/>
</dbReference>
<keyword evidence="6 8" id="KW-1133">Transmembrane helix</keyword>
<evidence type="ECO:0000256" key="4">
    <source>
        <dbReference type="ARBA" id="ARBA00022741"/>
    </source>
</evidence>
<keyword evidence="2" id="KW-0813">Transport</keyword>
<dbReference type="InterPro" id="IPR003439">
    <property type="entry name" value="ABC_transporter-like_ATP-bd"/>
</dbReference>
<dbReference type="OrthoDB" id="6500128at2759"/>
<feature type="transmembrane region" description="Helical" evidence="8">
    <location>
        <begin position="1103"/>
        <end position="1120"/>
    </location>
</feature>
<evidence type="ECO:0000256" key="8">
    <source>
        <dbReference type="SAM" id="Phobius"/>
    </source>
</evidence>
<name>A0A165UK94_9AGAM</name>
<evidence type="ECO:0000256" key="5">
    <source>
        <dbReference type="ARBA" id="ARBA00022840"/>
    </source>
</evidence>
<feature type="transmembrane region" description="Helical" evidence="8">
    <location>
        <begin position="885"/>
        <end position="904"/>
    </location>
</feature>
<dbReference type="PANTHER" id="PTHR24223:SF356">
    <property type="entry name" value="ATP-BINDING CASSETTE TRANSPORTER ABC4"/>
    <property type="match status" value="1"/>
</dbReference>
<evidence type="ECO:0000313" key="12">
    <source>
        <dbReference type="Proteomes" id="UP000076761"/>
    </source>
</evidence>
<evidence type="ECO:0000256" key="7">
    <source>
        <dbReference type="ARBA" id="ARBA00023136"/>
    </source>
</evidence>
<feature type="transmembrane region" description="Helical" evidence="8">
    <location>
        <begin position="112"/>
        <end position="130"/>
    </location>
</feature>
<feature type="transmembrane region" description="Helical" evidence="8">
    <location>
        <begin position="976"/>
        <end position="996"/>
    </location>
</feature>